<comment type="similarity">
    <text evidence="2">Belongs to the bacterial sugar transferase family.</text>
</comment>
<name>A0ABW6B783_9SPHI</name>
<proteinExistence type="inferred from homology"/>
<keyword evidence="10" id="KW-1185">Reference proteome</keyword>
<evidence type="ECO:0000256" key="3">
    <source>
        <dbReference type="ARBA" id="ARBA00022679"/>
    </source>
</evidence>
<keyword evidence="3" id="KW-0808">Transferase</keyword>
<evidence type="ECO:0000256" key="7">
    <source>
        <dbReference type="SAM" id="Phobius"/>
    </source>
</evidence>
<keyword evidence="5 7" id="KW-1133">Transmembrane helix</keyword>
<feature type="transmembrane region" description="Helical" evidence="7">
    <location>
        <begin position="43"/>
        <end position="63"/>
    </location>
</feature>
<dbReference type="Pfam" id="PF02397">
    <property type="entry name" value="Bac_transf"/>
    <property type="match status" value="1"/>
</dbReference>
<dbReference type="PANTHER" id="PTHR30576">
    <property type="entry name" value="COLANIC BIOSYNTHESIS UDP-GLUCOSE LIPID CARRIER TRANSFERASE"/>
    <property type="match status" value="1"/>
</dbReference>
<accession>A0ABW6B783</accession>
<dbReference type="PANTHER" id="PTHR30576:SF0">
    <property type="entry name" value="UNDECAPRENYL-PHOSPHATE N-ACETYLGALACTOSAMINYL 1-PHOSPHATE TRANSFERASE-RELATED"/>
    <property type="match status" value="1"/>
</dbReference>
<dbReference type="NCBIfam" id="TIGR03025">
    <property type="entry name" value="EPS_sugtrans"/>
    <property type="match status" value="1"/>
</dbReference>
<comment type="subcellular location">
    <subcellularLocation>
        <location evidence="1">Membrane</location>
        <topology evidence="1">Multi-pass membrane protein</topology>
    </subcellularLocation>
</comment>
<organism evidence="9 10">
    <name type="scientific">Olivibacter jilunii</name>
    <dbReference type="NCBI Taxonomy" id="985016"/>
    <lineage>
        <taxon>Bacteria</taxon>
        <taxon>Pseudomonadati</taxon>
        <taxon>Bacteroidota</taxon>
        <taxon>Sphingobacteriia</taxon>
        <taxon>Sphingobacteriales</taxon>
        <taxon>Sphingobacteriaceae</taxon>
        <taxon>Olivibacter</taxon>
    </lineage>
</organism>
<feature type="domain" description="Bacterial sugar transferase" evidence="8">
    <location>
        <begin position="272"/>
        <end position="461"/>
    </location>
</feature>
<evidence type="ECO:0000256" key="1">
    <source>
        <dbReference type="ARBA" id="ARBA00004141"/>
    </source>
</evidence>
<dbReference type="Proteomes" id="UP001597560">
    <property type="component" value="Unassembled WGS sequence"/>
</dbReference>
<reference evidence="10" key="1">
    <citation type="journal article" date="2019" name="Int. J. Syst. Evol. Microbiol.">
        <title>The Global Catalogue of Microorganisms (GCM) 10K type strain sequencing project: providing services to taxonomists for standard genome sequencing and annotation.</title>
        <authorList>
            <consortium name="The Broad Institute Genomics Platform"/>
            <consortium name="The Broad Institute Genome Sequencing Center for Infectious Disease"/>
            <person name="Wu L."/>
            <person name="Ma J."/>
        </authorList>
    </citation>
    <scope>NUCLEOTIDE SEQUENCE [LARGE SCALE GENOMIC DNA]</scope>
    <source>
        <strain evidence="10">KCTC 23098</strain>
    </source>
</reference>
<evidence type="ECO:0000256" key="2">
    <source>
        <dbReference type="ARBA" id="ARBA00006464"/>
    </source>
</evidence>
<evidence type="ECO:0000313" key="10">
    <source>
        <dbReference type="Proteomes" id="UP001597560"/>
    </source>
</evidence>
<sequence>MMPKSENAFYFMRLFADLLMVSVSFSIAAYFSDSLVANYSLDFSFLGYQLTVWYFSARSYNLYVNHAQGLHIREILNILNCIAIQAIAAILFIFVIKNLLYSRVFVALYGATLALLLPLTRLLVKQVFSYFYGRGLFCKRAIVIGDGVTGRRFFRYIQQNKFFGYDMVKYINGKMIIRANGSAVAKINNIAIGNGDIGQIDEVFVVEADSGEYDVNTITDILTGYAARLRVVPKINDMLAKGAPRRITMLGGFPLVSVRREPLEDAYNQAFKRVFDMFFSLFILIFVCSWLFPLIALAIKLSSKGPVFFKQERWGRRNKPFVCYKFRSMYTHLSDTDASGTFKQATKGDARITPIGRILRKTNLDEFPQFFNVLLGHMSIVGPRPHASLMNLESVERINRYLTRHMAKPGITGWAQVNGLRGESSDRALLEARVAYDVWYIENWSFWLDIRIIFLTAFNMFVGDKHAY</sequence>
<evidence type="ECO:0000256" key="4">
    <source>
        <dbReference type="ARBA" id="ARBA00022692"/>
    </source>
</evidence>
<evidence type="ECO:0000313" key="9">
    <source>
        <dbReference type="EMBL" id="MFD2965363.1"/>
    </source>
</evidence>
<dbReference type="InterPro" id="IPR017475">
    <property type="entry name" value="EPS_sugar_tfrase"/>
</dbReference>
<evidence type="ECO:0000256" key="6">
    <source>
        <dbReference type="ARBA" id="ARBA00023136"/>
    </source>
</evidence>
<evidence type="ECO:0000259" key="8">
    <source>
        <dbReference type="Pfam" id="PF02397"/>
    </source>
</evidence>
<dbReference type="RefSeq" id="WP_377613339.1">
    <property type="nucleotide sequence ID" value="NZ_JBHUPA010000029.1"/>
</dbReference>
<evidence type="ECO:0000256" key="5">
    <source>
        <dbReference type="ARBA" id="ARBA00022989"/>
    </source>
</evidence>
<feature type="transmembrane region" description="Helical" evidence="7">
    <location>
        <begin position="278"/>
        <end position="299"/>
    </location>
</feature>
<dbReference type="EMBL" id="JBHUPA010000029">
    <property type="protein sequence ID" value="MFD2965363.1"/>
    <property type="molecule type" value="Genomic_DNA"/>
</dbReference>
<protein>
    <submittedName>
        <fullName evidence="9">Exopolysaccharide biosynthesis polyprenyl glycosylphosphotransferase</fullName>
    </submittedName>
</protein>
<feature type="transmembrane region" description="Helical" evidence="7">
    <location>
        <begin position="75"/>
        <end position="96"/>
    </location>
</feature>
<feature type="transmembrane region" description="Helical" evidence="7">
    <location>
        <begin position="102"/>
        <end position="124"/>
    </location>
</feature>
<dbReference type="InterPro" id="IPR003362">
    <property type="entry name" value="Bact_transf"/>
</dbReference>
<keyword evidence="4 7" id="KW-0812">Transmembrane</keyword>
<comment type="caution">
    <text evidence="9">The sequence shown here is derived from an EMBL/GenBank/DDBJ whole genome shotgun (WGS) entry which is preliminary data.</text>
</comment>
<feature type="transmembrane region" description="Helical" evidence="7">
    <location>
        <begin position="12"/>
        <end position="31"/>
    </location>
</feature>
<keyword evidence="6 7" id="KW-0472">Membrane</keyword>
<gene>
    <name evidence="9" type="ORF">ACFS6J_26415</name>
</gene>